<dbReference type="Gene3D" id="3.40.50.10900">
    <property type="entry name" value="PAC-like subunit"/>
    <property type="match status" value="1"/>
</dbReference>
<reference evidence="2 3" key="1">
    <citation type="submission" date="2020-08" db="EMBL/GenBank/DDBJ databases">
        <title>Sequencing the genomes of 1000 actinobacteria strains.</title>
        <authorList>
            <person name="Klenk H.-P."/>
        </authorList>
    </citation>
    <scope>NUCLEOTIDE SEQUENCE [LARGE SCALE GENOMIC DNA]</scope>
    <source>
        <strain evidence="2 3">DSM 23040</strain>
    </source>
</reference>
<dbReference type="Pfam" id="PF09754">
    <property type="entry name" value="PAC2"/>
    <property type="match status" value="1"/>
</dbReference>
<dbReference type="InterPro" id="IPR008492">
    <property type="entry name" value="Rv2714-like"/>
</dbReference>
<protein>
    <recommendedName>
        <fullName evidence="4">PAC2 family protein</fullName>
    </recommendedName>
</protein>
<feature type="region of interest" description="Disordered" evidence="1">
    <location>
        <begin position="1"/>
        <end position="20"/>
    </location>
</feature>
<organism evidence="2 3">
    <name type="scientific">Helcobacillus massiliensis</name>
    <dbReference type="NCBI Taxonomy" id="521392"/>
    <lineage>
        <taxon>Bacteria</taxon>
        <taxon>Bacillati</taxon>
        <taxon>Actinomycetota</taxon>
        <taxon>Actinomycetes</taxon>
        <taxon>Micrococcales</taxon>
        <taxon>Dermabacteraceae</taxon>
        <taxon>Helcobacillus</taxon>
    </lineage>
</organism>
<dbReference type="InterPro" id="IPR038389">
    <property type="entry name" value="PSMG2_sf"/>
</dbReference>
<evidence type="ECO:0000256" key="1">
    <source>
        <dbReference type="SAM" id="MobiDB-lite"/>
    </source>
</evidence>
<name>A0A839QUB8_9MICO</name>
<gene>
    <name evidence="2" type="ORF">FHX50_000697</name>
</gene>
<proteinExistence type="predicted"/>
<accession>A0A839QUB8</accession>
<dbReference type="SUPFAM" id="SSF159659">
    <property type="entry name" value="Cgl1923-like"/>
    <property type="match status" value="1"/>
</dbReference>
<dbReference type="Proteomes" id="UP000568050">
    <property type="component" value="Unassembled WGS sequence"/>
</dbReference>
<comment type="caution">
    <text evidence="2">The sequence shown here is derived from an EMBL/GenBank/DDBJ whole genome shotgun (WGS) entry which is preliminary data.</text>
</comment>
<keyword evidence="3" id="KW-1185">Reference proteome</keyword>
<dbReference type="AlphaFoldDB" id="A0A839QUB8"/>
<evidence type="ECO:0008006" key="4">
    <source>
        <dbReference type="Google" id="ProtNLM"/>
    </source>
</evidence>
<dbReference type="RefSeq" id="WP_183374504.1">
    <property type="nucleotide sequence ID" value="NZ_CBCSFZ010000032.1"/>
</dbReference>
<sequence>MGEMNRSAAAGEPADSGQDLRRRSAALAAFTGWNDAGGAASEALCHIEEEWGARMVASLPADDYVDFQMNRPTLSPVLDISDDAAPVAPAGMSTMDSRSEIVWPDTLINHLGLDEDRPLFTVQGPEPSLKWRAFCTELLDELQQQGVEVLVVLGALLADAPHTRPLPISATWRACDLQPLTATETSAYEGPIGIPTVLADMAVQRGIPTLSLWVQVPNYVGQAPAPKAVLGLVKAVERELQLRIPLGDLEDDAKAWELGLNELAQSEEDIGEYVQQLEQARDAADLPEASGEAIADEFEQFLRRRGDD</sequence>
<dbReference type="EMBL" id="JACHWP010000001">
    <property type="protein sequence ID" value="MBB3022449.1"/>
    <property type="molecule type" value="Genomic_DNA"/>
</dbReference>
<dbReference type="InterPro" id="IPR019151">
    <property type="entry name" value="Proteasome_assmbl_chaperone_2"/>
</dbReference>
<evidence type="ECO:0000313" key="3">
    <source>
        <dbReference type="Proteomes" id="UP000568050"/>
    </source>
</evidence>
<evidence type="ECO:0000313" key="2">
    <source>
        <dbReference type="EMBL" id="MBB3022449.1"/>
    </source>
</evidence>
<dbReference type="PIRSF" id="PIRSF028754">
    <property type="entry name" value="UCP028754"/>
    <property type="match status" value="1"/>
</dbReference>